<organism evidence="1 2">
    <name type="scientific">Nocardiopsis tropica</name>
    <dbReference type="NCBI Taxonomy" id="109330"/>
    <lineage>
        <taxon>Bacteria</taxon>
        <taxon>Bacillati</taxon>
        <taxon>Actinomycetota</taxon>
        <taxon>Actinomycetes</taxon>
        <taxon>Streptosporangiales</taxon>
        <taxon>Nocardiopsidaceae</taxon>
        <taxon>Nocardiopsis</taxon>
    </lineage>
</organism>
<protein>
    <recommendedName>
        <fullName evidence="3">Catalytic LigB subunit of aromatic ring-opening dioxygenase</fullName>
    </recommendedName>
</protein>
<evidence type="ECO:0000313" key="2">
    <source>
        <dbReference type="Proteomes" id="UP001348641"/>
    </source>
</evidence>
<proteinExistence type="predicted"/>
<sequence length="231" mass="23813">MIVGTVVCPHPPLLLRELTGGQDVAAELRKACTEALGALTALAPDVVVVVGGHDAPGEHAGGAVPVRGFGGTGERAPRERALPLSLGVARRLLDGAGYSGPVEMLTVAWDASAAETEAAGARIAGRSGRVGLLVMGDGGARRGLRAPGHLDERAFGFDEGIRRSLAAGDWTGLLRLDPGLAEELMVAGRAAFQVMGHAVAFSGTLVRPELLYADDPFGVMYFVATWLRGTG</sequence>
<comment type="caution">
    <text evidence="1">The sequence shown here is derived from an EMBL/GenBank/DDBJ whole genome shotgun (WGS) entry which is preliminary data.</text>
</comment>
<reference evidence="1 2" key="1">
    <citation type="submission" date="2023-07" db="EMBL/GenBank/DDBJ databases">
        <authorList>
            <person name="Girao M."/>
            <person name="Carvalho M.F."/>
        </authorList>
    </citation>
    <scope>NUCLEOTIDE SEQUENCE [LARGE SCALE GENOMIC DNA]</scope>
    <source>
        <strain evidence="1 2">66/93</strain>
    </source>
</reference>
<accession>A0ABU7L175</accession>
<dbReference type="EMBL" id="JAUUCC010000167">
    <property type="protein sequence ID" value="MEE2055303.1"/>
    <property type="molecule type" value="Genomic_DNA"/>
</dbReference>
<gene>
    <name evidence="1" type="ORF">Q8A49_32890</name>
</gene>
<name>A0ABU7L175_9ACTN</name>
<evidence type="ECO:0008006" key="3">
    <source>
        <dbReference type="Google" id="ProtNLM"/>
    </source>
</evidence>
<dbReference type="Gene3D" id="3.40.830.10">
    <property type="entry name" value="LigB-like"/>
    <property type="match status" value="1"/>
</dbReference>
<evidence type="ECO:0000313" key="1">
    <source>
        <dbReference type="EMBL" id="MEE2055303.1"/>
    </source>
</evidence>
<dbReference type="Proteomes" id="UP001348641">
    <property type="component" value="Unassembled WGS sequence"/>
</dbReference>